<reference evidence="4 5" key="1">
    <citation type="submission" date="2017-04" db="EMBL/GenBank/DDBJ databases">
        <authorList>
            <person name="Afonso C.L."/>
            <person name="Miller P.J."/>
            <person name="Scott M.A."/>
            <person name="Spackman E."/>
            <person name="Goraichik I."/>
            <person name="Dimitrov K.M."/>
            <person name="Suarez D.L."/>
            <person name="Swayne D.E."/>
        </authorList>
    </citation>
    <scope>NUCLEOTIDE SEQUENCE [LARGE SCALE GENOMIC DNA]</scope>
    <source>
        <strain evidence="4 5">USBA 355</strain>
    </source>
</reference>
<evidence type="ECO:0000313" key="4">
    <source>
        <dbReference type="EMBL" id="SMF67833.1"/>
    </source>
</evidence>
<dbReference type="GO" id="GO:0044780">
    <property type="term" value="P:bacterial-type flagellum assembly"/>
    <property type="evidence" value="ECO:0007669"/>
    <property type="project" value="InterPro"/>
</dbReference>
<keyword evidence="4" id="KW-0966">Cell projection</keyword>
<keyword evidence="2" id="KW-1005">Bacterial flagellum biogenesis</keyword>
<dbReference type="SUPFAM" id="SSF141457">
    <property type="entry name" value="BH3618-like"/>
    <property type="match status" value="1"/>
</dbReference>
<keyword evidence="5" id="KW-1185">Reference proteome</keyword>
<dbReference type="Proteomes" id="UP000192917">
    <property type="component" value="Unassembled WGS sequence"/>
</dbReference>
<keyword evidence="4" id="KW-0969">Cilium</keyword>
<sequence>MPATQALLAETAMPTIAETVVETRFGVYAFDDSSTLVFPHGLLGFAGRQSFGLGNLPQPELAAYKLLQSLERPELSFIVTPLEPDSGLVAKADLEAACRGAGVAFPRATFLLMVTLRPGPDGLEMTANLRAPLVLDLERHLGRQIVLQNPDYPIRHSLAG</sequence>
<evidence type="ECO:0000256" key="2">
    <source>
        <dbReference type="ARBA" id="ARBA00022795"/>
    </source>
</evidence>
<dbReference type="GO" id="GO:0006417">
    <property type="term" value="P:regulation of translation"/>
    <property type="evidence" value="ECO:0007669"/>
    <property type="project" value="UniProtKB-KW"/>
</dbReference>
<keyword evidence="1" id="KW-0963">Cytoplasm</keyword>
<accession>A0A1Y6CIG1</accession>
<evidence type="ECO:0000256" key="3">
    <source>
        <dbReference type="ARBA" id="ARBA00022845"/>
    </source>
</evidence>
<keyword evidence="3" id="KW-0810">Translation regulation</keyword>
<dbReference type="Gene3D" id="2.30.290.10">
    <property type="entry name" value="BH3618-like"/>
    <property type="match status" value="1"/>
</dbReference>
<evidence type="ECO:0000256" key="1">
    <source>
        <dbReference type="ARBA" id="ARBA00022490"/>
    </source>
</evidence>
<keyword evidence="4" id="KW-0282">Flagellum</keyword>
<gene>
    <name evidence="4" type="ORF">SAMN05428998_12766</name>
</gene>
<protein>
    <submittedName>
        <fullName evidence="4">Flagellar assembly factor FliW</fullName>
    </submittedName>
</protein>
<dbReference type="Pfam" id="PF02623">
    <property type="entry name" value="FliW"/>
    <property type="match status" value="1"/>
</dbReference>
<evidence type="ECO:0000313" key="5">
    <source>
        <dbReference type="Proteomes" id="UP000192917"/>
    </source>
</evidence>
<dbReference type="EMBL" id="FWZX01000027">
    <property type="protein sequence ID" value="SMF67833.1"/>
    <property type="molecule type" value="Genomic_DNA"/>
</dbReference>
<dbReference type="AlphaFoldDB" id="A0A1Y6CIG1"/>
<dbReference type="STRING" id="560819.SAMN05428998_12766"/>
<name>A0A1Y6CIG1_9PROT</name>
<dbReference type="RefSeq" id="WP_085125410.1">
    <property type="nucleotide sequence ID" value="NZ_FWZX01000027.1"/>
</dbReference>
<dbReference type="InterPro" id="IPR024046">
    <property type="entry name" value="Flagellar_assmbl_FliW_dom_sf"/>
</dbReference>
<organism evidence="4 5">
    <name type="scientific">Tistlia consotensis USBA 355</name>
    <dbReference type="NCBI Taxonomy" id="560819"/>
    <lineage>
        <taxon>Bacteria</taxon>
        <taxon>Pseudomonadati</taxon>
        <taxon>Pseudomonadota</taxon>
        <taxon>Alphaproteobacteria</taxon>
        <taxon>Rhodospirillales</taxon>
        <taxon>Rhodovibrionaceae</taxon>
        <taxon>Tistlia</taxon>
    </lineage>
</organism>
<dbReference type="PANTHER" id="PTHR39190">
    <property type="entry name" value="FLAGELLAR ASSEMBLY FACTOR FLIW"/>
    <property type="match status" value="1"/>
</dbReference>
<dbReference type="InterPro" id="IPR003775">
    <property type="entry name" value="Flagellar_assembly_factor_FliW"/>
</dbReference>
<dbReference type="PANTHER" id="PTHR39190:SF1">
    <property type="entry name" value="FLAGELLAR ASSEMBLY FACTOR FLIW"/>
    <property type="match status" value="1"/>
</dbReference>
<proteinExistence type="predicted"/>